<evidence type="ECO:0000313" key="1">
    <source>
        <dbReference type="EMBL" id="CAF4388515.1"/>
    </source>
</evidence>
<dbReference type="AlphaFoldDB" id="A0A820NCE4"/>
<dbReference type="Proteomes" id="UP000663881">
    <property type="component" value="Unassembled WGS sequence"/>
</dbReference>
<dbReference type="EMBL" id="CAJOAY010026128">
    <property type="protein sequence ID" value="CAF4388515.1"/>
    <property type="molecule type" value="Genomic_DNA"/>
</dbReference>
<name>A0A820NCE4_9BILA</name>
<feature type="non-terminal residue" evidence="1">
    <location>
        <position position="1"/>
    </location>
</feature>
<sequence length="125" mass="14211">MKRWKEQRHQNRAIQIGQALHQDNIDEVDINTIVDDNIDVDSINSGCTNDNHIISGVNIDESRFLNDAINKIKNLPCDTKTTITEKDISCALVLLKKRHRLSVRCIDDIISLLRTLNGPNVPPSW</sequence>
<gene>
    <name evidence="1" type="ORF">OKA104_LOCUS50746</name>
</gene>
<reference evidence="1" key="1">
    <citation type="submission" date="2021-02" db="EMBL/GenBank/DDBJ databases">
        <authorList>
            <person name="Nowell W R."/>
        </authorList>
    </citation>
    <scope>NUCLEOTIDE SEQUENCE</scope>
</reference>
<organism evidence="1 2">
    <name type="scientific">Adineta steineri</name>
    <dbReference type="NCBI Taxonomy" id="433720"/>
    <lineage>
        <taxon>Eukaryota</taxon>
        <taxon>Metazoa</taxon>
        <taxon>Spiralia</taxon>
        <taxon>Gnathifera</taxon>
        <taxon>Rotifera</taxon>
        <taxon>Eurotatoria</taxon>
        <taxon>Bdelloidea</taxon>
        <taxon>Adinetida</taxon>
        <taxon>Adinetidae</taxon>
        <taxon>Adineta</taxon>
    </lineage>
</organism>
<accession>A0A820NCE4</accession>
<evidence type="ECO:0000313" key="2">
    <source>
        <dbReference type="Proteomes" id="UP000663881"/>
    </source>
</evidence>
<comment type="caution">
    <text evidence="1">The sequence shown here is derived from an EMBL/GenBank/DDBJ whole genome shotgun (WGS) entry which is preliminary data.</text>
</comment>
<proteinExistence type="predicted"/>
<protein>
    <submittedName>
        <fullName evidence="1">Uncharacterized protein</fullName>
    </submittedName>
</protein>